<evidence type="ECO:0000256" key="1">
    <source>
        <dbReference type="SAM" id="MobiDB-lite"/>
    </source>
</evidence>
<dbReference type="AlphaFoldDB" id="A0A8K0I0C3"/>
<evidence type="ECO:0000259" key="2">
    <source>
        <dbReference type="Pfam" id="PF14308"/>
    </source>
</evidence>
<evidence type="ECO:0000313" key="4">
    <source>
        <dbReference type="Proteomes" id="UP000797356"/>
    </source>
</evidence>
<reference evidence="3" key="1">
    <citation type="journal article" date="2017" name="Gigascience">
        <title>The genome draft of coconut (Cocos nucifera).</title>
        <authorList>
            <person name="Xiao Y."/>
            <person name="Xu P."/>
            <person name="Fan H."/>
            <person name="Baudouin L."/>
            <person name="Xia W."/>
            <person name="Bocs S."/>
            <person name="Xu J."/>
            <person name="Li Q."/>
            <person name="Guo A."/>
            <person name="Zhou L."/>
            <person name="Li J."/>
            <person name="Wu Y."/>
            <person name="Ma Z."/>
            <person name="Armero A."/>
            <person name="Issali A.E."/>
            <person name="Liu N."/>
            <person name="Peng M."/>
            <person name="Yang Y."/>
        </authorList>
    </citation>
    <scope>NUCLEOTIDE SEQUENCE</scope>
    <source>
        <tissue evidence="3">Spear leaf of Hainan Tall coconut</tissue>
    </source>
</reference>
<dbReference type="OrthoDB" id="10250354at2759"/>
<protein>
    <submittedName>
        <fullName evidence="3">Putative chaperone protein dnaJ 10</fullName>
    </submittedName>
</protein>
<evidence type="ECO:0000313" key="3">
    <source>
        <dbReference type="EMBL" id="KAG1331182.1"/>
    </source>
</evidence>
<dbReference type="Proteomes" id="UP000797356">
    <property type="component" value="Chromosome 2"/>
</dbReference>
<sequence length="158" mass="17794">MYLGVPFLTEWVRTKGHFWKSQITAAKGALQLLQLQEEICHQINKDGSGTEKDVDLHIQMNKDLMMNSLWKLNVLDIEATLLHVCQMGERHALPSGTPKQKNIPDDNESSSDASSVEDLPQTLSYRTPLLRVLGGSLDAFAIQLMMWMMILNPEASDE</sequence>
<dbReference type="EMBL" id="CM017873">
    <property type="protein sequence ID" value="KAG1331182.1"/>
    <property type="molecule type" value="Genomic_DNA"/>
</dbReference>
<feature type="domain" description="DNAJ-containing protein X-domain" evidence="2">
    <location>
        <begin position="2"/>
        <end position="87"/>
    </location>
</feature>
<dbReference type="Pfam" id="PF14308">
    <property type="entry name" value="DnaJ-X"/>
    <property type="match status" value="1"/>
</dbReference>
<dbReference type="InterPro" id="IPR026894">
    <property type="entry name" value="DnaJ_X"/>
</dbReference>
<keyword evidence="4" id="KW-1185">Reference proteome</keyword>
<proteinExistence type="predicted"/>
<dbReference type="InterPro" id="IPR052423">
    <property type="entry name" value="EMIR"/>
</dbReference>
<dbReference type="PANTHER" id="PTHR44094:SF14">
    <property type="entry name" value="DNAJ HEAT SHOCK N-TERMINAL DOMAIN-CONTAINING PROTEIN"/>
    <property type="match status" value="1"/>
</dbReference>
<feature type="region of interest" description="Disordered" evidence="1">
    <location>
        <begin position="92"/>
        <end position="118"/>
    </location>
</feature>
<accession>A0A8K0I0C3</accession>
<reference evidence="3" key="2">
    <citation type="submission" date="2019-07" db="EMBL/GenBank/DDBJ databases">
        <authorList>
            <person name="Yang Y."/>
            <person name="Bocs S."/>
            <person name="Baudouin L."/>
        </authorList>
    </citation>
    <scope>NUCLEOTIDE SEQUENCE</scope>
    <source>
        <tissue evidence="3">Spear leaf of Hainan Tall coconut</tissue>
    </source>
</reference>
<name>A0A8K0I0C3_COCNU</name>
<dbReference type="PANTHER" id="PTHR44094">
    <property type="entry name" value="DNAJ HEAT SHOCK N-TERMINAL DOMAIN-CONTAINING PROTEIN"/>
    <property type="match status" value="1"/>
</dbReference>
<gene>
    <name evidence="3" type="ORF">COCNU_02G011500</name>
</gene>
<comment type="caution">
    <text evidence="3">The sequence shown here is derived from an EMBL/GenBank/DDBJ whole genome shotgun (WGS) entry which is preliminary data.</text>
</comment>
<organism evidence="3 4">
    <name type="scientific">Cocos nucifera</name>
    <name type="common">Coconut palm</name>
    <dbReference type="NCBI Taxonomy" id="13894"/>
    <lineage>
        <taxon>Eukaryota</taxon>
        <taxon>Viridiplantae</taxon>
        <taxon>Streptophyta</taxon>
        <taxon>Embryophyta</taxon>
        <taxon>Tracheophyta</taxon>
        <taxon>Spermatophyta</taxon>
        <taxon>Magnoliopsida</taxon>
        <taxon>Liliopsida</taxon>
        <taxon>Arecaceae</taxon>
        <taxon>Arecoideae</taxon>
        <taxon>Cocoseae</taxon>
        <taxon>Attaleinae</taxon>
        <taxon>Cocos</taxon>
    </lineage>
</organism>